<proteinExistence type="predicted"/>
<protein>
    <submittedName>
        <fullName evidence="1">Uncharacterized protein</fullName>
    </submittedName>
</protein>
<dbReference type="PANTHER" id="PTHR14449">
    <property type="entry name" value="FANCONI ANEMIA GROUP F PROTEIN FANCF"/>
    <property type="match status" value="1"/>
</dbReference>
<dbReference type="GO" id="GO:0043240">
    <property type="term" value="C:Fanconi anaemia nuclear complex"/>
    <property type="evidence" value="ECO:0007669"/>
    <property type="project" value="InterPro"/>
</dbReference>
<dbReference type="EMBL" id="CM027683">
    <property type="protein sequence ID" value="KAG0535439.1"/>
    <property type="molecule type" value="Genomic_DNA"/>
</dbReference>
<dbReference type="Proteomes" id="UP000807115">
    <property type="component" value="Chromosome 4"/>
</dbReference>
<reference evidence="1" key="1">
    <citation type="journal article" date="2019" name="BMC Genomics">
        <title>A new reference genome for Sorghum bicolor reveals high levels of sequence similarity between sweet and grain genotypes: implications for the genetics of sugar metabolism.</title>
        <authorList>
            <person name="Cooper E.A."/>
            <person name="Brenton Z.W."/>
            <person name="Flinn B.S."/>
            <person name="Jenkins J."/>
            <person name="Shu S."/>
            <person name="Flowers D."/>
            <person name="Luo F."/>
            <person name="Wang Y."/>
            <person name="Xia P."/>
            <person name="Barry K."/>
            <person name="Daum C."/>
            <person name="Lipzen A."/>
            <person name="Yoshinaga Y."/>
            <person name="Schmutz J."/>
            <person name="Saski C."/>
            <person name="Vermerris W."/>
            <person name="Kresovich S."/>
        </authorList>
    </citation>
    <scope>NUCLEOTIDE SEQUENCE</scope>
</reference>
<comment type="caution">
    <text evidence="1">The sequence shown here is derived from an EMBL/GenBank/DDBJ whole genome shotgun (WGS) entry which is preliminary data.</text>
</comment>
<dbReference type="InterPro" id="IPR035428">
    <property type="entry name" value="FANCF"/>
</dbReference>
<organism evidence="1 2">
    <name type="scientific">Sorghum bicolor</name>
    <name type="common">Sorghum</name>
    <name type="synonym">Sorghum vulgare</name>
    <dbReference type="NCBI Taxonomy" id="4558"/>
    <lineage>
        <taxon>Eukaryota</taxon>
        <taxon>Viridiplantae</taxon>
        <taxon>Streptophyta</taxon>
        <taxon>Embryophyta</taxon>
        <taxon>Tracheophyta</taxon>
        <taxon>Spermatophyta</taxon>
        <taxon>Magnoliopsida</taxon>
        <taxon>Liliopsida</taxon>
        <taxon>Poales</taxon>
        <taxon>Poaceae</taxon>
        <taxon>PACMAD clade</taxon>
        <taxon>Panicoideae</taxon>
        <taxon>Andropogonodae</taxon>
        <taxon>Andropogoneae</taxon>
        <taxon>Sorghinae</taxon>
        <taxon>Sorghum</taxon>
    </lineage>
</organism>
<reference evidence="1" key="2">
    <citation type="submission" date="2020-10" db="EMBL/GenBank/DDBJ databases">
        <authorList>
            <person name="Cooper E.A."/>
            <person name="Brenton Z.W."/>
            <person name="Flinn B.S."/>
            <person name="Jenkins J."/>
            <person name="Shu S."/>
            <person name="Flowers D."/>
            <person name="Luo F."/>
            <person name="Wang Y."/>
            <person name="Xia P."/>
            <person name="Barry K."/>
            <person name="Daum C."/>
            <person name="Lipzen A."/>
            <person name="Yoshinaga Y."/>
            <person name="Schmutz J."/>
            <person name="Saski C."/>
            <person name="Vermerris W."/>
            <person name="Kresovich S."/>
        </authorList>
    </citation>
    <scope>NUCLEOTIDE SEQUENCE</scope>
</reference>
<dbReference type="PANTHER" id="PTHR14449:SF2">
    <property type="entry name" value="FANCONI ANEMIA GROUP F PROTEIN"/>
    <property type="match status" value="1"/>
</dbReference>
<name>A0A921R7D9_SORBI</name>
<evidence type="ECO:0000313" key="1">
    <source>
        <dbReference type="EMBL" id="KAG0535439.1"/>
    </source>
</evidence>
<evidence type="ECO:0000313" key="2">
    <source>
        <dbReference type="Proteomes" id="UP000807115"/>
    </source>
</evidence>
<dbReference type="AlphaFoldDB" id="A0A921R7D9"/>
<gene>
    <name evidence="1" type="ORF">BDA96_04G366300</name>
</gene>
<dbReference type="GO" id="GO:0036297">
    <property type="term" value="P:interstrand cross-link repair"/>
    <property type="evidence" value="ECO:0007669"/>
    <property type="project" value="InterPro"/>
</dbReference>
<sequence length="419" mass="47308">MGWAHPAVAMEEVLRLVRGFVDVLVLAGGRTSSGAAATWSAEEVKKALRWALFFEEIFKDLRDSGQYEDSARELDAALLELTSSPGFPKGLAVVRSEMLSMARVLVVRHFLKAKTVSVENLGALLEATMNARVGGLPTSSDELHAESTGHSRIIVKEFQKTLDSALCACLAERGLETLLNSVKRNSLENSINKPSIPAIPKTSRMIDEFLMWKQWRAKCLSYLLDERIIRVLAGASLIFKAPKEQWMKIFEPLKGLAEPCHSGLVETMELCLLGSITGRWNTLIERFISHTFCFIPISKMYADLHQCLHRTSQEKFQDEHLNLEEKDILDYARQSIESKPSLLWLLPPVLTAAAIPPWSSLFQIYLAQIDKQFHDTTSADRKCKCRGDEIDQHSNCEITERIQCLYAFHIQQLHLMVPR</sequence>
<dbReference type="Pfam" id="PF11107">
    <property type="entry name" value="FANCF"/>
    <property type="match status" value="1"/>
</dbReference>
<accession>A0A921R7D9</accession>